<evidence type="ECO:0000313" key="3">
    <source>
        <dbReference type="Proteomes" id="UP001589896"/>
    </source>
</evidence>
<dbReference type="EMBL" id="JBHLTG010000020">
    <property type="protein sequence ID" value="MFC0682863.1"/>
    <property type="molecule type" value="Genomic_DNA"/>
</dbReference>
<accession>A0ABV6S0W4</accession>
<organism evidence="2 3">
    <name type="scientific">Lysobacter korlensis</name>
    <dbReference type="NCBI Taxonomy" id="553636"/>
    <lineage>
        <taxon>Bacteria</taxon>
        <taxon>Pseudomonadati</taxon>
        <taxon>Pseudomonadota</taxon>
        <taxon>Gammaproteobacteria</taxon>
        <taxon>Lysobacterales</taxon>
        <taxon>Lysobacteraceae</taxon>
        <taxon>Lysobacter</taxon>
    </lineage>
</organism>
<sequence>MTETHVELVRQAIPLWYANVAWAKELLVRAFGLAEAQEILAPPNRRFRTIPNTCWSVRPHGIGVDIFKAPDVGGIDFDFDKPDPDEWRLARFIQRQVNDGQLSYQTFRDLVEDDELLRQAVAAALHGA</sequence>
<protein>
    <submittedName>
        <fullName evidence="2">DUF6896 domain-containing protein</fullName>
    </submittedName>
</protein>
<dbReference type="RefSeq" id="WP_386677293.1">
    <property type="nucleotide sequence ID" value="NZ_JBHLTG010000020.1"/>
</dbReference>
<comment type="caution">
    <text evidence="2">The sequence shown here is derived from an EMBL/GenBank/DDBJ whole genome shotgun (WGS) entry which is preliminary data.</text>
</comment>
<reference evidence="2 3" key="1">
    <citation type="submission" date="2024-09" db="EMBL/GenBank/DDBJ databases">
        <authorList>
            <person name="Sun Q."/>
            <person name="Mori K."/>
        </authorList>
    </citation>
    <scope>NUCLEOTIDE SEQUENCE [LARGE SCALE GENOMIC DNA]</scope>
    <source>
        <strain evidence="2 3">KCTC 23076</strain>
    </source>
</reference>
<dbReference type="Pfam" id="PF21837">
    <property type="entry name" value="DUF6896"/>
    <property type="match status" value="1"/>
</dbReference>
<dbReference type="Proteomes" id="UP001589896">
    <property type="component" value="Unassembled WGS sequence"/>
</dbReference>
<proteinExistence type="predicted"/>
<evidence type="ECO:0000313" key="2">
    <source>
        <dbReference type="EMBL" id="MFC0682863.1"/>
    </source>
</evidence>
<keyword evidence="3" id="KW-1185">Reference proteome</keyword>
<feature type="domain" description="DUF6896" evidence="1">
    <location>
        <begin position="11"/>
        <end position="119"/>
    </location>
</feature>
<dbReference type="InterPro" id="IPR054191">
    <property type="entry name" value="DUF6896"/>
</dbReference>
<evidence type="ECO:0000259" key="1">
    <source>
        <dbReference type="Pfam" id="PF21837"/>
    </source>
</evidence>
<gene>
    <name evidence="2" type="ORF">ACFFGH_33950</name>
</gene>
<name>A0ABV6S0W4_9GAMM</name>